<protein>
    <recommendedName>
        <fullName evidence="9">Adenine DNA glycosylase</fullName>
        <ecNumber evidence="9">3.2.2.31</ecNumber>
    </recommendedName>
</protein>
<evidence type="ECO:0000256" key="3">
    <source>
        <dbReference type="ARBA" id="ARBA00022763"/>
    </source>
</evidence>
<comment type="similarity">
    <text evidence="9">Belongs to the Nth/MutY family.</text>
</comment>
<comment type="cofactor">
    <cofactor evidence="9">
        <name>[4Fe-4S] cluster</name>
        <dbReference type="ChEBI" id="CHEBI:49883"/>
    </cofactor>
    <text evidence="9">Binds 1 [4Fe-4S] cluster.</text>
</comment>
<name>A0ABR2CQA6_9ROSI</name>
<dbReference type="PANTHER" id="PTHR42944">
    <property type="entry name" value="ADENINE DNA GLYCOSYLASE"/>
    <property type="match status" value="1"/>
</dbReference>
<gene>
    <name evidence="11" type="ORF">V6N12_066280</name>
</gene>
<evidence type="ECO:0000313" key="11">
    <source>
        <dbReference type="EMBL" id="KAK8521690.1"/>
    </source>
</evidence>
<dbReference type="EMBL" id="JBBPBM010000046">
    <property type="protein sequence ID" value="KAK8521690.1"/>
    <property type="molecule type" value="Genomic_DNA"/>
</dbReference>
<dbReference type="PANTHER" id="PTHR42944:SF1">
    <property type="entry name" value="ADENINE DNA GLYCOSYLASE"/>
    <property type="match status" value="1"/>
</dbReference>
<accession>A0ABR2CQA6</accession>
<evidence type="ECO:0000256" key="4">
    <source>
        <dbReference type="ARBA" id="ARBA00022801"/>
    </source>
</evidence>
<dbReference type="CDD" id="cd03431">
    <property type="entry name" value="NUDIX_DNA_Glycosylase_C-MutY"/>
    <property type="match status" value="1"/>
</dbReference>
<dbReference type="InterPro" id="IPR015797">
    <property type="entry name" value="NUDIX_hydrolase-like_dom_sf"/>
</dbReference>
<reference evidence="11 12" key="1">
    <citation type="journal article" date="2024" name="G3 (Bethesda)">
        <title>Genome assembly of Hibiscus sabdariffa L. provides insights into metabolisms of medicinal natural products.</title>
        <authorList>
            <person name="Kim T."/>
        </authorList>
    </citation>
    <scope>NUCLEOTIDE SEQUENCE [LARGE SCALE GENOMIC DNA]</scope>
    <source>
        <strain evidence="11">TK-2024</strain>
        <tissue evidence="11">Old leaves</tissue>
    </source>
</reference>
<proteinExistence type="inferred from homology"/>
<evidence type="ECO:0000256" key="6">
    <source>
        <dbReference type="ARBA" id="ARBA00023014"/>
    </source>
</evidence>
<evidence type="ECO:0000256" key="7">
    <source>
        <dbReference type="ARBA" id="ARBA00023204"/>
    </source>
</evidence>
<organism evidence="11 12">
    <name type="scientific">Hibiscus sabdariffa</name>
    <name type="common">roselle</name>
    <dbReference type="NCBI Taxonomy" id="183260"/>
    <lineage>
        <taxon>Eukaryota</taxon>
        <taxon>Viridiplantae</taxon>
        <taxon>Streptophyta</taxon>
        <taxon>Embryophyta</taxon>
        <taxon>Tracheophyta</taxon>
        <taxon>Spermatophyta</taxon>
        <taxon>Magnoliopsida</taxon>
        <taxon>eudicotyledons</taxon>
        <taxon>Gunneridae</taxon>
        <taxon>Pentapetalae</taxon>
        <taxon>rosids</taxon>
        <taxon>malvids</taxon>
        <taxon>Malvales</taxon>
        <taxon>Malvaceae</taxon>
        <taxon>Malvoideae</taxon>
        <taxon>Hibiscus</taxon>
    </lineage>
</organism>
<evidence type="ECO:0000313" key="12">
    <source>
        <dbReference type="Proteomes" id="UP001472677"/>
    </source>
</evidence>
<dbReference type="Pfam" id="PF14815">
    <property type="entry name" value="NUDIX_4"/>
    <property type="match status" value="1"/>
</dbReference>
<keyword evidence="12" id="KW-1185">Reference proteome</keyword>
<dbReference type="Gene3D" id="3.90.79.10">
    <property type="entry name" value="Nucleoside Triphosphate Pyrophosphohydrolase"/>
    <property type="match status" value="1"/>
</dbReference>
<keyword evidence="8 9" id="KW-0326">Glycosidase</keyword>
<evidence type="ECO:0000256" key="9">
    <source>
        <dbReference type="RuleBase" id="RU365096"/>
    </source>
</evidence>
<sequence length="165" mass="18889">MVTDYPMKVVKDNQRNNFFSIVCVVEISASQDGSQQCKSNSRSLRIRRPDEGLLAGLWEFPCDTSDEEAELSMTKRIKLIGHLLKKSFRLDPPKNYSIISRELVGEFVHVFSHIHRKIYVELFVLHLKGGMHDLDGIKTMDWKLLDGEAISRMGLTSAVRKVLQI</sequence>
<keyword evidence="7" id="KW-0234">DNA repair</keyword>
<dbReference type="InterPro" id="IPR029119">
    <property type="entry name" value="MutY_C"/>
</dbReference>
<evidence type="ECO:0000259" key="10">
    <source>
        <dbReference type="Pfam" id="PF14815"/>
    </source>
</evidence>
<keyword evidence="4" id="KW-0378">Hydrolase</keyword>
<dbReference type="Proteomes" id="UP001472677">
    <property type="component" value="Unassembled WGS sequence"/>
</dbReference>
<keyword evidence="1" id="KW-0004">4Fe-4S</keyword>
<evidence type="ECO:0000256" key="2">
    <source>
        <dbReference type="ARBA" id="ARBA00022723"/>
    </source>
</evidence>
<evidence type="ECO:0000256" key="1">
    <source>
        <dbReference type="ARBA" id="ARBA00022485"/>
    </source>
</evidence>
<dbReference type="SUPFAM" id="SSF55811">
    <property type="entry name" value="Nudix"/>
    <property type="match status" value="1"/>
</dbReference>
<evidence type="ECO:0000256" key="5">
    <source>
        <dbReference type="ARBA" id="ARBA00023004"/>
    </source>
</evidence>
<evidence type="ECO:0000256" key="8">
    <source>
        <dbReference type="ARBA" id="ARBA00023295"/>
    </source>
</evidence>
<keyword evidence="3 9" id="KW-0227">DNA damage</keyword>
<feature type="domain" description="Adenine DNA glycosylase C-terminal" evidence="10">
    <location>
        <begin position="42"/>
        <end position="164"/>
    </location>
</feature>
<comment type="function">
    <text evidence="9">Adenine glycosylase active on G-A mispairs.</text>
</comment>
<comment type="caution">
    <text evidence="11">The sequence shown here is derived from an EMBL/GenBank/DDBJ whole genome shotgun (WGS) entry which is preliminary data.</text>
</comment>
<keyword evidence="6" id="KW-0411">Iron-sulfur</keyword>
<comment type="catalytic activity">
    <reaction evidence="9">
        <text>Hydrolyzes free adenine bases from 7,8-dihydro-8-oxoguanine:adenine mismatched double-stranded DNA, leaving an apurinic site.</text>
        <dbReference type="EC" id="3.2.2.31"/>
    </reaction>
</comment>
<dbReference type="EC" id="3.2.2.31" evidence="9"/>
<keyword evidence="5 9" id="KW-0408">Iron</keyword>
<keyword evidence="2" id="KW-0479">Metal-binding</keyword>
<dbReference type="InterPro" id="IPR044298">
    <property type="entry name" value="MIG/MutY"/>
</dbReference>